<dbReference type="InterPro" id="IPR036518">
    <property type="entry name" value="CobE/GbiG_C_sf"/>
</dbReference>
<dbReference type="Pfam" id="PF11760">
    <property type="entry name" value="CbiG_N"/>
    <property type="match status" value="1"/>
</dbReference>
<dbReference type="GO" id="GO:0009236">
    <property type="term" value="P:cobalamin biosynthetic process"/>
    <property type="evidence" value="ECO:0007669"/>
    <property type="project" value="InterPro"/>
</dbReference>
<dbReference type="Proteomes" id="UP000462435">
    <property type="component" value="Unassembled WGS sequence"/>
</dbReference>
<dbReference type="SUPFAM" id="SSF159672">
    <property type="entry name" value="CbiG N-terminal domain-like"/>
    <property type="match status" value="1"/>
</dbReference>
<protein>
    <submittedName>
        <fullName evidence="3">Cobalt-precorrin-5A hydrolase</fullName>
    </submittedName>
</protein>
<dbReference type="EMBL" id="WNDX01000002">
    <property type="protein sequence ID" value="KAF1048852.1"/>
    <property type="molecule type" value="Genomic_DNA"/>
</dbReference>
<evidence type="ECO:0000259" key="2">
    <source>
        <dbReference type="Pfam" id="PF11760"/>
    </source>
</evidence>
<organism evidence="3 4">
    <name type="scientific">Herbaspirillum frisingense</name>
    <dbReference type="NCBI Taxonomy" id="92645"/>
    <lineage>
        <taxon>Bacteria</taxon>
        <taxon>Pseudomonadati</taxon>
        <taxon>Pseudomonadota</taxon>
        <taxon>Betaproteobacteria</taxon>
        <taxon>Burkholderiales</taxon>
        <taxon>Oxalobacteraceae</taxon>
        <taxon>Herbaspirillum</taxon>
    </lineage>
</organism>
<dbReference type="Gene3D" id="3.30.420.180">
    <property type="entry name" value="CobE/GbiG C-terminal domain"/>
    <property type="match status" value="1"/>
</dbReference>
<dbReference type="InterPro" id="IPR021744">
    <property type="entry name" value="CbiG_N"/>
</dbReference>
<comment type="caution">
    <text evidence="3">The sequence shown here is derived from an EMBL/GenBank/DDBJ whole genome shotgun (WGS) entry which is preliminary data.</text>
</comment>
<dbReference type="InterPro" id="IPR038029">
    <property type="entry name" value="GbiG_N_sf"/>
</dbReference>
<dbReference type="InterPro" id="IPR052553">
    <property type="entry name" value="CbiG_hydrolase"/>
</dbReference>
<proteinExistence type="predicted"/>
<evidence type="ECO:0000313" key="3">
    <source>
        <dbReference type="EMBL" id="KAF1048852.1"/>
    </source>
</evidence>
<sequence length="277" mass="29062">MTPPAGEAELGIWPVRAEAELLALHLQARLGGTLYRPWLTAAAADTDGAAPTQRQQFALVYRRHRQWIMIGATGIAVRFLDGLPQDKHSDPAVVVLDEAARFAVSLLAGHEGGANRLAYRAAQATGAQPVVSTATEAIKPLVLGIGCRRHATAEQISLAVAQALALLEGAALAQVREVATIDIKADEPGLLAFCATHDLPLRVISTQQIAQRAWVGKPSDWVRQNVGVEGVCEPAALIASPRGRLALGKTALDGVTVAVVDDGAGWLPQDGPLSPSS</sequence>
<keyword evidence="3" id="KW-0378">Hydrolase</keyword>
<name>A0A7V8G0N3_9BURK</name>
<dbReference type="SUPFAM" id="SSF159664">
    <property type="entry name" value="CobE/GbiG C-terminal domain-like"/>
    <property type="match status" value="1"/>
</dbReference>
<evidence type="ECO:0000313" key="4">
    <source>
        <dbReference type="Proteomes" id="UP000462435"/>
    </source>
</evidence>
<dbReference type="NCBIfam" id="NF005440">
    <property type="entry name" value="PRK07027.1-4"/>
    <property type="match status" value="1"/>
</dbReference>
<dbReference type="PANTHER" id="PTHR37477">
    <property type="entry name" value="COBALT-PRECORRIN-5A HYDROLASE"/>
    <property type="match status" value="1"/>
</dbReference>
<reference evidence="4" key="1">
    <citation type="journal article" date="2020" name="MBio">
        <title>Horizontal gene transfer to a defensive symbiont with a reduced genome amongst a multipartite beetle microbiome.</title>
        <authorList>
            <person name="Waterworth S.C."/>
            <person name="Florez L.V."/>
            <person name="Rees E.R."/>
            <person name="Hertweck C."/>
            <person name="Kaltenpoth M."/>
            <person name="Kwan J.C."/>
        </authorList>
    </citation>
    <scope>NUCLEOTIDE SEQUENCE [LARGE SCALE GENOMIC DNA]</scope>
</reference>
<feature type="domain" description="Cobalamin synthesis G N-terminal" evidence="2">
    <location>
        <begin position="58"/>
        <end position="136"/>
    </location>
</feature>
<feature type="domain" description="CobE/GbiG C-terminal" evidence="1">
    <location>
        <begin position="141"/>
        <end position="259"/>
    </location>
</feature>
<dbReference type="GO" id="GO:0016787">
    <property type="term" value="F:hydrolase activity"/>
    <property type="evidence" value="ECO:0007669"/>
    <property type="project" value="UniProtKB-KW"/>
</dbReference>
<accession>A0A7V8G0N3</accession>
<gene>
    <name evidence="3" type="primary">cbiG</name>
    <name evidence="3" type="ORF">GAK35_00118</name>
</gene>
<dbReference type="InterPro" id="IPR002750">
    <property type="entry name" value="CobE/GbiG_C"/>
</dbReference>
<dbReference type="Gene3D" id="3.40.50.11220">
    <property type="match status" value="1"/>
</dbReference>
<evidence type="ECO:0000259" key="1">
    <source>
        <dbReference type="Pfam" id="PF01890"/>
    </source>
</evidence>
<dbReference type="PANTHER" id="PTHR37477:SF1">
    <property type="entry name" value="COBALT-PRECORRIN-5A HYDROLASE"/>
    <property type="match status" value="1"/>
</dbReference>
<dbReference type="Pfam" id="PF01890">
    <property type="entry name" value="CbiG_C"/>
    <property type="match status" value="1"/>
</dbReference>
<dbReference type="AlphaFoldDB" id="A0A7V8G0N3"/>